<evidence type="ECO:0000256" key="1">
    <source>
        <dbReference type="SAM" id="Phobius"/>
    </source>
</evidence>
<gene>
    <name evidence="3" type="ORF">FZD51_20060</name>
</gene>
<accession>A0A5D4R5T3</accession>
<dbReference type="RefSeq" id="WP_148976391.1">
    <property type="nucleotide sequence ID" value="NZ_VTER01000011.1"/>
</dbReference>
<dbReference type="EMBL" id="VTER01000011">
    <property type="protein sequence ID" value="TYS45394.1"/>
    <property type="molecule type" value="Genomic_DNA"/>
</dbReference>
<feature type="domain" description="Sporulation membrane protein YtrI C-terminal" evidence="2">
    <location>
        <begin position="80"/>
        <end position="163"/>
    </location>
</feature>
<dbReference type="InterPro" id="IPR058620">
    <property type="entry name" value="YtrI_C"/>
</dbReference>
<keyword evidence="1" id="KW-0812">Transmembrane</keyword>
<evidence type="ECO:0000313" key="3">
    <source>
        <dbReference type="EMBL" id="TYS45394.1"/>
    </source>
</evidence>
<protein>
    <submittedName>
        <fullName evidence="3">Sporulation protein</fullName>
    </submittedName>
</protein>
<keyword evidence="1" id="KW-0472">Membrane</keyword>
<organism evidence="3 4">
    <name type="scientific">Bacillus infantis</name>
    <dbReference type="NCBI Taxonomy" id="324767"/>
    <lineage>
        <taxon>Bacteria</taxon>
        <taxon>Bacillati</taxon>
        <taxon>Bacillota</taxon>
        <taxon>Bacilli</taxon>
        <taxon>Bacillales</taxon>
        <taxon>Bacillaceae</taxon>
        <taxon>Bacillus</taxon>
    </lineage>
</organism>
<dbReference type="Proteomes" id="UP000322139">
    <property type="component" value="Unassembled WGS sequence"/>
</dbReference>
<evidence type="ECO:0000313" key="4">
    <source>
        <dbReference type="Proteomes" id="UP000322139"/>
    </source>
</evidence>
<proteinExistence type="predicted"/>
<evidence type="ECO:0000259" key="2">
    <source>
        <dbReference type="Pfam" id="PF26347"/>
    </source>
</evidence>
<reference evidence="3 4" key="1">
    <citation type="submission" date="2019-08" db="EMBL/GenBank/DDBJ databases">
        <title>Bacillus genomes from the desert of Cuatro Cienegas, Coahuila.</title>
        <authorList>
            <person name="Olmedo-Alvarez G."/>
        </authorList>
    </citation>
    <scope>NUCLEOTIDE SEQUENCE [LARGE SCALE GENOMIC DNA]</scope>
    <source>
        <strain evidence="3 4">CH446_14T</strain>
    </source>
</reference>
<keyword evidence="1" id="KW-1133">Transmembrane helix</keyword>
<comment type="caution">
    <text evidence="3">The sequence shown here is derived from an EMBL/GenBank/DDBJ whole genome shotgun (WGS) entry which is preliminary data.</text>
</comment>
<sequence length="167" mass="19670">MRIPPYYRKPAWQQLFAGMAIGGAVSWFIFLFIFGVWQEDYSFKIEKQEETIAGLRNDIKLWQESFKEQNKKSLKQMTVQDIKVKITNADKYKLDTLSVLQVEDSVKEDIRILVAKDMESVSKNTGLIRKVIENRTFRINDKRYRLEVSEMVIFTTLTISLKISFED</sequence>
<dbReference type="Pfam" id="PF26347">
    <property type="entry name" value="YtrI_sporulation"/>
    <property type="match status" value="1"/>
</dbReference>
<name>A0A5D4R5T3_9BACI</name>
<dbReference type="NCBIfam" id="NF041479">
    <property type="entry name" value="spor_membprot_YtrI"/>
    <property type="match status" value="1"/>
</dbReference>
<dbReference type="InterPro" id="IPR048198">
    <property type="entry name" value="YtrI"/>
</dbReference>
<dbReference type="AlphaFoldDB" id="A0A5D4R5T3"/>
<feature type="transmembrane region" description="Helical" evidence="1">
    <location>
        <begin position="15"/>
        <end position="37"/>
    </location>
</feature>